<dbReference type="InterPro" id="IPR002222">
    <property type="entry name" value="Ribosomal_uS19"/>
</dbReference>
<gene>
    <name evidence="5" type="ORF">CLF_113105</name>
</gene>
<evidence type="ECO:0000256" key="4">
    <source>
        <dbReference type="ARBA" id="ARBA00035469"/>
    </source>
</evidence>
<dbReference type="GO" id="GO:0006412">
    <property type="term" value="P:translation"/>
    <property type="evidence" value="ECO:0007669"/>
    <property type="project" value="InterPro"/>
</dbReference>
<keyword evidence="2" id="KW-0689">Ribosomal protein</keyword>
<dbReference type="AlphaFoldDB" id="G7YMT3"/>
<proteinExistence type="inferred from homology"/>
<dbReference type="EMBL" id="DF143841">
    <property type="protein sequence ID" value="GAA54264.1"/>
    <property type="molecule type" value="Genomic_DNA"/>
</dbReference>
<dbReference type="Gene3D" id="3.30.860.10">
    <property type="entry name" value="30s Ribosomal Protein S19, Chain A"/>
    <property type="match status" value="1"/>
</dbReference>
<keyword evidence="6" id="KW-1185">Reference proteome</keyword>
<organism evidence="5 6">
    <name type="scientific">Clonorchis sinensis</name>
    <name type="common">Chinese liver fluke</name>
    <dbReference type="NCBI Taxonomy" id="79923"/>
    <lineage>
        <taxon>Eukaryota</taxon>
        <taxon>Metazoa</taxon>
        <taxon>Spiralia</taxon>
        <taxon>Lophotrochozoa</taxon>
        <taxon>Platyhelminthes</taxon>
        <taxon>Trematoda</taxon>
        <taxon>Digenea</taxon>
        <taxon>Opisthorchiida</taxon>
        <taxon>Opisthorchiata</taxon>
        <taxon>Opisthorchiidae</taxon>
        <taxon>Clonorchis</taxon>
    </lineage>
</organism>
<dbReference type="GO" id="GO:0022627">
    <property type="term" value="C:cytosolic small ribosomal subunit"/>
    <property type="evidence" value="ECO:0007669"/>
    <property type="project" value="TreeGrafter"/>
</dbReference>
<evidence type="ECO:0000256" key="2">
    <source>
        <dbReference type="ARBA" id="ARBA00022980"/>
    </source>
</evidence>
<reference key="2">
    <citation type="submission" date="2011-10" db="EMBL/GenBank/DDBJ databases">
        <title>The genome and transcriptome sequence of Clonorchis sinensis provide insights into the carcinogenic liver fluke.</title>
        <authorList>
            <person name="Wang X."/>
            <person name="Huang Y."/>
            <person name="Chen W."/>
            <person name="Liu H."/>
            <person name="Guo L."/>
            <person name="Chen Y."/>
            <person name="Luo F."/>
            <person name="Zhou W."/>
            <person name="Sun J."/>
            <person name="Mao Q."/>
            <person name="Liang P."/>
            <person name="Zhou C."/>
            <person name="Tian Y."/>
            <person name="Men J."/>
            <person name="Lv X."/>
            <person name="Huang L."/>
            <person name="Zhou J."/>
            <person name="Hu Y."/>
            <person name="Li R."/>
            <person name="Zhang F."/>
            <person name="Lei H."/>
            <person name="Li X."/>
            <person name="Hu X."/>
            <person name="Liang C."/>
            <person name="Xu J."/>
            <person name="Wu Z."/>
            <person name="Yu X."/>
        </authorList>
    </citation>
    <scope>NUCLEOTIDE SEQUENCE</scope>
    <source>
        <strain>Henan</strain>
    </source>
</reference>
<accession>G7YMT3</accession>
<dbReference type="InterPro" id="IPR023575">
    <property type="entry name" value="Ribosomal_uS19_SF"/>
</dbReference>
<evidence type="ECO:0000256" key="3">
    <source>
        <dbReference type="ARBA" id="ARBA00023274"/>
    </source>
</evidence>
<comment type="similarity">
    <text evidence="1">Belongs to the universal ribosomal protein uS19 family.</text>
</comment>
<reference evidence="5" key="1">
    <citation type="journal article" date="2011" name="Genome Biol.">
        <title>The draft genome of the carcinogenic human liver fluke Clonorchis sinensis.</title>
        <authorList>
            <person name="Wang X."/>
            <person name="Chen W."/>
            <person name="Huang Y."/>
            <person name="Sun J."/>
            <person name="Men J."/>
            <person name="Liu H."/>
            <person name="Luo F."/>
            <person name="Guo L."/>
            <person name="Lv X."/>
            <person name="Deng C."/>
            <person name="Zhou C."/>
            <person name="Fan Y."/>
            <person name="Li X."/>
            <person name="Huang L."/>
            <person name="Hu Y."/>
            <person name="Liang C."/>
            <person name="Hu X."/>
            <person name="Xu J."/>
            <person name="Yu X."/>
        </authorList>
    </citation>
    <scope>NUCLEOTIDE SEQUENCE [LARGE SCALE GENOMIC DNA]</scope>
    <source>
        <strain evidence="5">Henan</strain>
    </source>
</reference>
<protein>
    <recommendedName>
        <fullName evidence="4">40S ribosomal protein S15</fullName>
    </recommendedName>
</protein>
<dbReference type="GO" id="GO:0003735">
    <property type="term" value="F:structural constituent of ribosome"/>
    <property type="evidence" value="ECO:0007669"/>
    <property type="project" value="InterPro"/>
</dbReference>
<dbReference type="PANTHER" id="PTHR11880:SF2">
    <property type="entry name" value="SMALL RIBOSOMAL SUBUNIT PROTEIN US19"/>
    <property type="match status" value="1"/>
</dbReference>
<keyword evidence="3" id="KW-0687">Ribonucleoprotein</keyword>
<evidence type="ECO:0000313" key="6">
    <source>
        <dbReference type="Proteomes" id="UP000008909"/>
    </source>
</evidence>
<dbReference type="PANTHER" id="PTHR11880">
    <property type="entry name" value="RIBOSOMAL PROTEIN S19P FAMILY MEMBER"/>
    <property type="match status" value="1"/>
</dbReference>
<dbReference type="GO" id="GO:0000028">
    <property type="term" value="P:ribosomal small subunit assembly"/>
    <property type="evidence" value="ECO:0007669"/>
    <property type="project" value="TreeGrafter"/>
</dbReference>
<name>G7YMT3_CLOSI</name>
<evidence type="ECO:0000256" key="1">
    <source>
        <dbReference type="ARBA" id="ARBA00007345"/>
    </source>
</evidence>
<dbReference type="Proteomes" id="UP000008909">
    <property type="component" value="Unassembled WGS sequence"/>
</dbReference>
<evidence type="ECO:0000313" key="5">
    <source>
        <dbReference type="EMBL" id="GAA54264.1"/>
    </source>
</evidence>
<sequence length="445" mass="50818">MQSFDQVGGRQFLLISDMYAESVTIYSPAYDRCNAVTSNNGWCRATLRFHGQEAKPGEKSEPTKKRRPFKKFFYRGVDLDQLLDMNMDQIGELMPARIRRRLKRGLRNKHKTLLKKLRKSKKECPFGEKPAVLNKSLSVFPGWIPIERSPLVWDANIRIGTVDGTNSKSFREGLGSRPSSSRGFVRTTTRRVEMTWERSRNDLTAKYESHYQYTQLRWSLLSSWMGPSRRDTSMRNNPFNRSTLSVPCCRATRKKHEGWDTARLPKPGHGKRGATFGFEPRTLRLMGHDKLFGRTGFVIIRDRDISVTSDASLPYSHYLIVIKALKGRKQKTMWKCLVLVYRKRSSSSVRYRKALQLNDCFIISSAWICQGPRSARSALSGIEWSSRIATSAAGNVLFGLQESRGSARDAALERLLEVSASSTAFPMIVNIQPRINSQTEDCEIQ</sequence>